<comment type="caution">
    <text evidence="3">The sequence shown here is derived from an EMBL/GenBank/DDBJ whole genome shotgun (WGS) entry which is preliminary data.</text>
</comment>
<dbReference type="AlphaFoldDB" id="A0A3A8P8Q6"/>
<evidence type="ECO:0000313" key="3">
    <source>
        <dbReference type="EMBL" id="RKH48822.1"/>
    </source>
</evidence>
<feature type="chain" id="PRO_5017462389" description="Lipoprotein" evidence="2">
    <location>
        <begin position="20"/>
        <end position="223"/>
    </location>
</feature>
<name>A0A3A8P8Q6_9BACT</name>
<evidence type="ECO:0000313" key="4">
    <source>
        <dbReference type="Proteomes" id="UP000272888"/>
    </source>
</evidence>
<keyword evidence="2" id="KW-0732">Signal</keyword>
<keyword evidence="4" id="KW-1185">Reference proteome</keyword>
<organism evidence="3 4">
    <name type="scientific">Corallococcus llansteffanensis</name>
    <dbReference type="NCBI Taxonomy" id="2316731"/>
    <lineage>
        <taxon>Bacteria</taxon>
        <taxon>Pseudomonadati</taxon>
        <taxon>Myxococcota</taxon>
        <taxon>Myxococcia</taxon>
        <taxon>Myxococcales</taxon>
        <taxon>Cystobacterineae</taxon>
        <taxon>Myxococcaceae</taxon>
        <taxon>Corallococcus</taxon>
    </lineage>
</organism>
<evidence type="ECO:0008006" key="5">
    <source>
        <dbReference type="Google" id="ProtNLM"/>
    </source>
</evidence>
<evidence type="ECO:0000256" key="2">
    <source>
        <dbReference type="SAM" id="SignalP"/>
    </source>
</evidence>
<dbReference type="EMBL" id="RAWB01000485">
    <property type="protein sequence ID" value="RKH48822.1"/>
    <property type="molecule type" value="Genomic_DNA"/>
</dbReference>
<dbReference type="PROSITE" id="PS51257">
    <property type="entry name" value="PROKAR_LIPOPROTEIN"/>
    <property type="match status" value="1"/>
</dbReference>
<dbReference type="Proteomes" id="UP000272888">
    <property type="component" value="Unassembled WGS sequence"/>
</dbReference>
<feature type="signal peptide" evidence="2">
    <location>
        <begin position="1"/>
        <end position="19"/>
    </location>
</feature>
<accession>A0A3A8P8Q6</accession>
<protein>
    <recommendedName>
        <fullName evidence="5">Lipoprotein</fullName>
    </recommendedName>
</protein>
<feature type="region of interest" description="Disordered" evidence="1">
    <location>
        <begin position="27"/>
        <end position="62"/>
    </location>
</feature>
<gene>
    <name evidence="3" type="ORF">D7V93_32710</name>
</gene>
<proteinExistence type="predicted"/>
<reference evidence="4" key="1">
    <citation type="submission" date="2018-09" db="EMBL/GenBank/DDBJ databases">
        <authorList>
            <person name="Livingstone P.G."/>
            <person name="Whitworth D.E."/>
        </authorList>
    </citation>
    <scope>NUCLEOTIDE SEQUENCE [LARGE SCALE GENOMIC DNA]</scope>
    <source>
        <strain evidence="4">CA051B</strain>
    </source>
</reference>
<sequence length="223" mass="23206">MNWHVAKRMGVVLAVALLAACTDDGDNGTPDGGGGGGTTKSAGPGLGTSKDSPEGTTFTLPAGLTLESPTKTYAVENPVECDDKFKDEAEGNGNAVALCLIFNNTTGGPITLTLPPGLLFVSKDGDIQNGLLPQRVTIEVPAGPRYFVPLHLYCANEDRDTGGVGNSFALGPVVQYAAFKELYTLLEGKTLERKDSIPIQKAVTRLTNGEGLSDADRAALKAL</sequence>
<evidence type="ECO:0000256" key="1">
    <source>
        <dbReference type="SAM" id="MobiDB-lite"/>
    </source>
</evidence>